<dbReference type="Proteomes" id="UP000593564">
    <property type="component" value="Unassembled WGS sequence"/>
</dbReference>
<dbReference type="AlphaFoldDB" id="A0A7J7HLJ5"/>
<comment type="caution">
    <text evidence="1">The sequence shown here is derived from an EMBL/GenBank/DDBJ whole genome shotgun (WGS) entry which is preliminary data.</text>
</comment>
<dbReference type="EMBL" id="JACBKZ010000003">
    <property type="protein sequence ID" value="KAF5953750.1"/>
    <property type="molecule type" value="Genomic_DNA"/>
</dbReference>
<name>A0A7J7HLJ5_CAMSI</name>
<reference evidence="1 2" key="2">
    <citation type="submission" date="2020-07" db="EMBL/GenBank/DDBJ databases">
        <title>Genome assembly of wild tea tree DASZ reveals pedigree and selection history of tea varieties.</title>
        <authorList>
            <person name="Zhang W."/>
        </authorList>
    </citation>
    <scope>NUCLEOTIDE SEQUENCE [LARGE SCALE GENOMIC DNA]</scope>
    <source>
        <strain evidence="2">cv. G240</strain>
        <tissue evidence="1">Leaf</tissue>
    </source>
</reference>
<organism evidence="1 2">
    <name type="scientific">Camellia sinensis</name>
    <name type="common">Tea plant</name>
    <name type="synonym">Thea sinensis</name>
    <dbReference type="NCBI Taxonomy" id="4442"/>
    <lineage>
        <taxon>Eukaryota</taxon>
        <taxon>Viridiplantae</taxon>
        <taxon>Streptophyta</taxon>
        <taxon>Embryophyta</taxon>
        <taxon>Tracheophyta</taxon>
        <taxon>Spermatophyta</taxon>
        <taxon>Magnoliopsida</taxon>
        <taxon>eudicotyledons</taxon>
        <taxon>Gunneridae</taxon>
        <taxon>Pentapetalae</taxon>
        <taxon>asterids</taxon>
        <taxon>Ericales</taxon>
        <taxon>Theaceae</taxon>
        <taxon>Camellia</taxon>
    </lineage>
</organism>
<accession>A0A7J7HLJ5</accession>
<evidence type="ECO:0000313" key="2">
    <source>
        <dbReference type="Proteomes" id="UP000593564"/>
    </source>
</evidence>
<proteinExistence type="predicted"/>
<protein>
    <submittedName>
        <fullName evidence="1">Uncharacterized protein</fullName>
    </submittedName>
</protein>
<sequence length="76" mass="8588">MSTLIAFYVSSQQQQQQQAICFQHHHYHHHQFRRWSSFSSDGKGLSLRSLLALSTTKMAKSTSTSTLTPSLVLVPP</sequence>
<keyword evidence="2" id="KW-1185">Reference proteome</keyword>
<evidence type="ECO:0000313" key="1">
    <source>
        <dbReference type="EMBL" id="KAF5953750.1"/>
    </source>
</evidence>
<reference evidence="2" key="1">
    <citation type="journal article" date="2020" name="Nat. Commun.">
        <title>Genome assembly of wild tea tree DASZ reveals pedigree and selection history of tea varieties.</title>
        <authorList>
            <person name="Zhang W."/>
            <person name="Zhang Y."/>
            <person name="Qiu H."/>
            <person name="Guo Y."/>
            <person name="Wan H."/>
            <person name="Zhang X."/>
            <person name="Scossa F."/>
            <person name="Alseekh S."/>
            <person name="Zhang Q."/>
            <person name="Wang P."/>
            <person name="Xu L."/>
            <person name="Schmidt M.H."/>
            <person name="Jia X."/>
            <person name="Li D."/>
            <person name="Zhu A."/>
            <person name="Guo F."/>
            <person name="Chen W."/>
            <person name="Ni D."/>
            <person name="Usadel B."/>
            <person name="Fernie A.R."/>
            <person name="Wen W."/>
        </authorList>
    </citation>
    <scope>NUCLEOTIDE SEQUENCE [LARGE SCALE GENOMIC DNA]</scope>
    <source>
        <strain evidence="2">cv. G240</strain>
    </source>
</reference>
<gene>
    <name evidence="1" type="ORF">HYC85_006606</name>
</gene>